<sequence>MTEQFLADPHLVADGMRLARAGDAAAGFVLSYALDEPDGAVHAFLRFGVAAAERRRGLGTRLLELGLAAVRAARPDRPLSGLSFGAWQPFDGADAFAARHGLVHARRFWRMERPAAPAAAPVWPAGIAVRTFDGSDAALADWNDVYNASFAGHWRFVPGTLEEARAIAAAPLFDPAGLALAYRDGRCLGFCRTESAGEIGVIGVLGTHPAARGLGLGRALLRWGVAHLAGRGFARIGLLVDGRNDGALALYRSEGFAVTRTREIWERVPA</sequence>
<evidence type="ECO:0000256" key="2">
    <source>
        <dbReference type="ARBA" id="ARBA00023315"/>
    </source>
</evidence>
<dbReference type="PANTHER" id="PTHR43420">
    <property type="entry name" value="ACETYLTRANSFERASE"/>
    <property type="match status" value="1"/>
</dbReference>
<accession>A0A832I639</accession>
<name>A0A832I639_UNCEI</name>
<comment type="caution">
    <text evidence="4">The sequence shown here is derived from an EMBL/GenBank/DDBJ whole genome shotgun (WGS) entry which is preliminary data.</text>
</comment>
<dbReference type="AlphaFoldDB" id="A0A832I639"/>
<dbReference type="PANTHER" id="PTHR43420:SF47">
    <property type="entry name" value="N-ACETYLTRANSFERASE DOMAIN-CONTAINING PROTEIN"/>
    <property type="match status" value="1"/>
</dbReference>
<proteinExistence type="predicted"/>
<dbReference type="GO" id="GO:0016747">
    <property type="term" value="F:acyltransferase activity, transferring groups other than amino-acyl groups"/>
    <property type="evidence" value="ECO:0007669"/>
    <property type="project" value="InterPro"/>
</dbReference>
<dbReference type="SUPFAM" id="SSF55729">
    <property type="entry name" value="Acyl-CoA N-acyltransferases (Nat)"/>
    <property type="match status" value="2"/>
</dbReference>
<evidence type="ECO:0000256" key="1">
    <source>
        <dbReference type="ARBA" id="ARBA00022679"/>
    </source>
</evidence>
<reference evidence="4" key="1">
    <citation type="journal article" date="2020" name="mSystems">
        <title>Genome- and Community-Level Interaction Insights into Carbon Utilization and Element Cycling Functions of Hydrothermarchaeota in Hydrothermal Sediment.</title>
        <authorList>
            <person name="Zhou Z."/>
            <person name="Liu Y."/>
            <person name="Xu W."/>
            <person name="Pan J."/>
            <person name="Luo Z.H."/>
            <person name="Li M."/>
        </authorList>
    </citation>
    <scope>NUCLEOTIDE SEQUENCE [LARGE SCALE GENOMIC DNA]</scope>
    <source>
        <strain evidence="4">SpSt-381</strain>
    </source>
</reference>
<evidence type="ECO:0000259" key="3">
    <source>
        <dbReference type="PROSITE" id="PS51186"/>
    </source>
</evidence>
<dbReference type="InterPro" id="IPR050680">
    <property type="entry name" value="YpeA/RimI_acetyltransf"/>
</dbReference>
<dbReference type="InterPro" id="IPR000182">
    <property type="entry name" value="GNAT_dom"/>
</dbReference>
<dbReference type="EMBL" id="DSQF01000016">
    <property type="protein sequence ID" value="HGZ43248.1"/>
    <property type="molecule type" value="Genomic_DNA"/>
</dbReference>
<feature type="domain" description="N-acetyltransferase" evidence="3">
    <location>
        <begin position="127"/>
        <end position="270"/>
    </location>
</feature>
<gene>
    <name evidence="4" type="ORF">ENR23_07460</name>
</gene>
<evidence type="ECO:0000313" key="4">
    <source>
        <dbReference type="EMBL" id="HGZ43248.1"/>
    </source>
</evidence>
<keyword evidence="2" id="KW-0012">Acyltransferase</keyword>
<organism evidence="4">
    <name type="scientific">Eiseniibacteriota bacterium</name>
    <dbReference type="NCBI Taxonomy" id="2212470"/>
    <lineage>
        <taxon>Bacteria</taxon>
        <taxon>Candidatus Eiseniibacteriota</taxon>
    </lineage>
</organism>
<dbReference type="PROSITE" id="PS51186">
    <property type="entry name" value="GNAT"/>
    <property type="match status" value="1"/>
</dbReference>
<keyword evidence="1 4" id="KW-0808">Transferase</keyword>
<dbReference type="InterPro" id="IPR016181">
    <property type="entry name" value="Acyl_CoA_acyltransferase"/>
</dbReference>
<protein>
    <submittedName>
        <fullName evidence="4">GNAT family N-acetyltransferase</fullName>
    </submittedName>
</protein>
<dbReference type="Pfam" id="PF00583">
    <property type="entry name" value="Acetyltransf_1"/>
    <property type="match status" value="2"/>
</dbReference>
<dbReference type="CDD" id="cd04301">
    <property type="entry name" value="NAT_SF"/>
    <property type="match status" value="1"/>
</dbReference>
<dbReference type="Gene3D" id="3.40.630.30">
    <property type="match status" value="1"/>
</dbReference>